<feature type="compositionally biased region" description="Polar residues" evidence="1">
    <location>
        <begin position="181"/>
        <end position="199"/>
    </location>
</feature>
<accession>G5II68</accession>
<gene>
    <name evidence="3" type="ORF">HMPREF9473_03196</name>
</gene>
<evidence type="ECO:0000313" key="4">
    <source>
        <dbReference type="Proteomes" id="UP000005384"/>
    </source>
</evidence>
<protein>
    <submittedName>
        <fullName evidence="3">Uncharacterized protein</fullName>
    </submittedName>
</protein>
<evidence type="ECO:0000256" key="2">
    <source>
        <dbReference type="SAM" id="Phobius"/>
    </source>
</evidence>
<evidence type="ECO:0000313" key="3">
    <source>
        <dbReference type="EMBL" id="EHI58804.1"/>
    </source>
</evidence>
<name>G5II68_9FIRM</name>
<feature type="region of interest" description="Disordered" evidence="1">
    <location>
        <begin position="77"/>
        <end position="144"/>
    </location>
</feature>
<dbReference type="PATRIC" id="fig|742737.3.peg.3172"/>
<keyword evidence="4" id="KW-1185">Reference proteome</keyword>
<dbReference type="EMBL" id="ADLN01000084">
    <property type="protein sequence ID" value="EHI58804.1"/>
    <property type="molecule type" value="Genomic_DNA"/>
</dbReference>
<feature type="compositionally biased region" description="Polar residues" evidence="1">
    <location>
        <begin position="81"/>
        <end position="102"/>
    </location>
</feature>
<organism evidence="3 4">
    <name type="scientific">Hungatella hathewayi WAL-18680</name>
    <dbReference type="NCBI Taxonomy" id="742737"/>
    <lineage>
        <taxon>Bacteria</taxon>
        <taxon>Bacillati</taxon>
        <taxon>Bacillota</taxon>
        <taxon>Clostridia</taxon>
        <taxon>Lachnospirales</taxon>
        <taxon>Lachnospiraceae</taxon>
        <taxon>Hungatella</taxon>
    </lineage>
</organism>
<reference evidence="3 4" key="1">
    <citation type="submission" date="2011-08" db="EMBL/GenBank/DDBJ databases">
        <title>The Genome Sequence of Clostridium hathewayi WAL-18680.</title>
        <authorList>
            <consortium name="The Broad Institute Genome Sequencing Platform"/>
            <person name="Earl A."/>
            <person name="Ward D."/>
            <person name="Feldgarden M."/>
            <person name="Gevers D."/>
            <person name="Finegold S.M."/>
            <person name="Summanen P.H."/>
            <person name="Molitoris D.R."/>
            <person name="Song M."/>
            <person name="Daigneault M."/>
            <person name="Allen-Vercoe E."/>
            <person name="Young S.K."/>
            <person name="Zeng Q."/>
            <person name="Gargeya S."/>
            <person name="Fitzgerald M."/>
            <person name="Haas B."/>
            <person name="Abouelleil A."/>
            <person name="Alvarado L."/>
            <person name="Arachchi H.M."/>
            <person name="Berlin A."/>
            <person name="Brown A."/>
            <person name="Chapman S.B."/>
            <person name="Chen Z."/>
            <person name="Dunbar C."/>
            <person name="Freedman E."/>
            <person name="Gearin G."/>
            <person name="Gellesch M."/>
            <person name="Goldberg J."/>
            <person name="Griggs A."/>
            <person name="Gujja S."/>
            <person name="Heiman D."/>
            <person name="Howarth C."/>
            <person name="Larson L."/>
            <person name="Lui A."/>
            <person name="MacDonald P.J.P."/>
            <person name="Montmayeur A."/>
            <person name="Murphy C."/>
            <person name="Neiman D."/>
            <person name="Pearson M."/>
            <person name="Priest M."/>
            <person name="Roberts A."/>
            <person name="Saif S."/>
            <person name="Shea T."/>
            <person name="Shenoy N."/>
            <person name="Sisk P."/>
            <person name="Stolte C."/>
            <person name="Sykes S."/>
            <person name="Wortman J."/>
            <person name="Nusbaum C."/>
            <person name="Birren B."/>
        </authorList>
    </citation>
    <scope>NUCLEOTIDE SEQUENCE [LARGE SCALE GENOMIC DNA]</scope>
    <source>
        <strain evidence="3 4">WAL-18680</strain>
    </source>
</reference>
<evidence type="ECO:0000256" key="1">
    <source>
        <dbReference type="SAM" id="MobiDB-lite"/>
    </source>
</evidence>
<dbReference type="Proteomes" id="UP000005384">
    <property type="component" value="Unassembled WGS sequence"/>
</dbReference>
<feature type="transmembrane region" description="Helical" evidence="2">
    <location>
        <begin position="220"/>
        <end position="241"/>
    </location>
</feature>
<keyword evidence="2" id="KW-1133">Transmembrane helix</keyword>
<proteinExistence type="predicted"/>
<feature type="region of interest" description="Disordered" evidence="1">
    <location>
        <begin position="181"/>
        <end position="213"/>
    </location>
</feature>
<keyword evidence="2" id="KW-0472">Membrane</keyword>
<sequence>MLKLISERAAWNPVSPERGISMAIYVCPICDKKMMSKHFCTNCRSYIKEPFVREMTYYLNERHPEHEADCTYHQSDEMRGYQTSSGAHQAAVPNQSSLSSRAALNEERSHSQPVPNQPTDYNRAGVSMPRQEATPNRPRVNNPMQSVNAENMEQYMKAMKDIGRTGLHGLAEALKDYNEAAGQNGSTSARQVDATSRPSATGAGTGQGESGREKKTISPIAMIVFFIIFVNIFSGVIVPFLRYLMTSIF</sequence>
<feature type="compositionally biased region" description="Polar residues" evidence="1">
    <location>
        <begin position="111"/>
        <end position="120"/>
    </location>
</feature>
<keyword evidence="2" id="KW-0812">Transmembrane</keyword>
<dbReference type="HOGENOM" id="CLU_1114629_0_0_9"/>
<comment type="caution">
    <text evidence="3">The sequence shown here is derived from an EMBL/GenBank/DDBJ whole genome shotgun (WGS) entry which is preliminary data.</text>
</comment>
<dbReference type="AlphaFoldDB" id="G5II68"/>